<dbReference type="InterPro" id="IPR018683">
    <property type="entry name" value="DUF2169"/>
</dbReference>
<evidence type="ECO:0000313" key="3">
    <source>
        <dbReference type="Proteomes" id="UP000001889"/>
    </source>
</evidence>
<accession>D2TPK7</accession>
<proteinExistence type="predicted"/>
<dbReference type="KEGG" id="cro:ROD_20731"/>
<gene>
    <name evidence="2" type="ordered locus">ROD_20731</name>
</gene>
<evidence type="ECO:0000259" key="1">
    <source>
        <dbReference type="Pfam" id="PF09937"/>
    </source>
</evidence>
<protein>
    <recommendedName>
        <fullName evidence="1">DUF2169 domain-containing protein</fullName>
    </recommendedName>
</protein>
<dbReference type="STRING" id="637910.ROD_20731"/>
<evidence type="ECO:0000313" key="2">
    <source>
        <dbReference type="EMBL" id="CBG88824.1"/>
    </source>
</evidence>
<dbReference type="AlphaFoldDB" id="D2TPK7"/>
<reference evidence="2 3" key="1">
    <citation type="journal article" date="2010" name="J. Bacteriol.">
        <title>The Citrobacter rodentium genome sequence reveals convergent evolution with human pathogenic Escherichia coli.</title>
        <authorList>
            <person name="Petty N.K."/>
            <person name="Bulgin R."/>
            <person name="Crepin V.F."/>
            <person name="Cerdeno-Tarraga A.M."/>
            <person name="Schroeder G.N."/>
            <person name="Quail M.A."/>
            <person name="Lennard N."/>
            <person name="Corton C."/>
            <person name="Barron A."/>
            <person name="Clark L."/>
            <person name="Toribio A.L."/>
            <person name="Parkhill J."/>
            <person name="Dougan G."/>
            <person name="Frankel G."/>
            <person name="Thomson N.R."/>
        </authorList>
    </citation>
    <scope>NUCLEOTIDE SEQUENCE [LARGE SCALE GENOMIC DNA]</scope>
    <source>
        <strain evidence="2 3">ICC168</strain>
    </source>
</reference>
<keyword evidence="3" id="KW-1185">Reference proteome</keyword>
<organism evidence="2 3">
    <name type="scientific">Citrobacter rodentium (strain ICC168)</name>
    <name type="common">Citrobacter freundii biotype 4280</name>
    <dbReference type="NCBI Taxonomy" id="637910"/>
    <lineage>
        <taxon>Bacteria</taxon>
        <taxon>Pseudomonadati</taxon>
        <taxon>Pseudomonadota</taxon>
        <taxon>Gammaproteobacteria</taxon>
        <taxon>Enterobacterales</taxon>
        <taxon>Enterobacteriaceae</taxon>
        <taxon>Citrobacter</taxon>
    </lineage>
</organism>
<dbReference type="HOGENOM" id="CLU_045796_1_0_6"/>
<dbReference type="Proteomes" id="UP000001889">
    <property type="component" value="Chromosome"/>
</dbReference>
<dbReference type="eggNOG" id="COG5351">
    <property type="taxonomic scope" value="Bacteria"/>
</dbReference>
<feature type="domain" description="DUF2169" evidence="1">
    <location>
        <begin position="21"/>
        <end position="322"/>
    </location>
</feature>
<dbReference type="RefSeq" id="WP_012906281.1">
    <property type="nucleotide sequence ID" value="NC_013716.1"/>
</dbReference>
<dbReference type="Pfam" id="PF09937">
    <property type="entry name" value="DUF2169"/>
    <property type="match status" value="1"/>
</dbReference>
<dbReference type="EMBL" id="FN543502">
    <property type="protein sequence ID" value="CBG88824.1"/>
    <property type="molecule type" value="Genomic_DNA"/>
</dbReference>
<sequence>MEFRNLTPFPALYYVMRDKDDRENFVVVMKTTYRLTENGTARFWAELIDDEADMALLCFQDEYRHDMHHSMVIQESDMSPFKPRCDIIINGTAHALGNQPVDSLPVSVTLLSPENQPLMNKKLVVTGERAFRRTDKKTWELTLPQPFTSLPVVWIYAFGGECRINGQDKGNDAVPEYCLLSQEARSVHPDRNNPPLAHSVYPANPIGRGYITPWYLTATQADSFPAPRIEQPDNPFTAEAFQALVNGHSNVPADVYRPAGLGITGRSWQPRLARAGTYDHSWLTQRHPYLPQDFEFSYWNAAPEDQQIAALPPGCRFILSGL</sequence>
<name>D2TPK7_CITRI</name>